<keyword evidence="3" id="KW-1185">Reference proteome</keyword>
<reference evidence="3" key="1">
    <citation type="submission" date="2012-12" db="EMBL/GenBank/DDBJ databases">
        <authorList>
            <person name="Hellsten U."/>
            <person name="Grimwood J."/>
            <person name="Chapman J.A."/>
            <person name="Shapiro H."/>
            <person name="Aerts A."/>
            <person name="Otillar R.P."/>
            <person name="Terry A.Y."/>
            <person name="Boore J.L."/>
            <person name="Simakov O."/>
            <person name="Marletaz F."/>
            <person name="Cho S.-J."/>
            <person name="Edsinger-Gonzales E."/>
            <person name="Havlak P."/>
            <person name="Kuo D.-H."/>
            <person name="Larsson T."/>
            <person name="Lv J."/>
            <person name="Arendt D."/>
            <person name="Savage R."/>
            <person name="Osoegawa K."/>
            <person name="de Jong P."/>
            <person name="Lindberg D.R."/>
            <person name="Seaver E.C."/>
            <person name="Weisblat D.A."/>
            <person name="Putnam N.H."/>
            <person name="Grigoriev I.V."/>
            <person name="Rokhsar D.S."/>
        </authorList>
    </citation>
    <scope>NUCLEOTIDE SEQUENCE</scope>
</reference>
<evidence type="ECO:0000313" key="3">
    <source>
        <dbReference type="Proteomes" id="UP000015101"/>
    </source>
</evidence>
<dbReference type="CTD" id="20206342"/>
<dbReference type="RefSeq" id="XP_009024031.1">
    <property type="nucleotide sequence ID" value="XM_009025783.1"/>
</dbReference>
<reference evidence="2" key="3">
    <citation type="submission" date="2015-06" db="UniProtKB">
        <authorList>
            <consortium name="EnsemblMetazoa"/>
        </authorList>
    </citation>
    <scope>IDENTIFICATION</scope>
</reference>
<dbReference type="EMBL" id="KB097269">
    <property type="protein sequence ID" value="ESN97964.1"/>
    <property type="molecule type" value="Genomic_DNA"/>
</dbReference>
<dbReference type="AlphaFoldDB" id="T1FBZ3"/>
<proteinExistence type="predicted"/>
<dbReference type="Proteomes" id="UP000015101">
    <property type="component" value="Unassembled WGS sequence"/>
</dbReference>
<dbReference type="InParanoid" id="T1FBZ3"/>
<dbReference type="EMBL" id="AMQM01006113">
    <property type="status" value="NOT_ANNOTATED_CDS"/>
    <property type="molecule type" value="Genomic_DNA"/>
</dbReference>
<accession>T1FBZ3</accession>
<sequence>MNSINNDNVKYNCNVAGLGVEAVGCFSPPCCESYLYQNACKYTWKISVVVGCSRLQLQSQSVAVGDFCRHTGNNASPRLHVIGGDLFAIEHGHSNNNTKLFSLHRYCRLFPAIIHSQDSMEFAVQIYSSPVEDLGGRRDSQCSPVVGSMRIKSVKMKKVNVKTILESRNNYKIKRYGEYMAIVIFI</sequence>
<reference evidence="1 3" key="2">
    <citation type="journal article" date="2013" name="Nature">
        <title>Insights into bilaterian evolution from three spiralian genomes.</title>
        <authorList>
            <person name="Simakov O."/>
            <person name="Marletaz F."/>
            <person name="Cho S.J."/>
            <person name="Edsinger-Gonzales E."/>
            <person name="Havlak P."/>
            <person name="Hellsten U."/>
            <person name="Kuo D.H."/>
            <person name="Larsson T."/>
            <person name="Lv J."/>
            <person name="Arendt D."/>
            <person name="Savage R."/>
            <person name="Osoegawa K."/>
            <person name="de Jong P."/>
            <person name="Grimwood J."/>
            <person name="Chapman J.A."/>
            <person name="Shapiro H."/>
            <person name="Aerts A."/>
            <person name="Otillar R.P."/>
            <person name="Terry A.Y."/>
            <person name="Boore J.L."/>
            <person name="Grigoriev I.V."/>
            <person name="Lindberg D.R."/>
            <person name="Seaver E.C."/>
            <person name="Weisblat D.A."/>
            <person name="Putnam N.H."/>
            <person name="Rokhsar D.S."/>
        </authorList>
    </citation>
    <scope>NUCLEOTIDE SEQUENCE</scope>
</reference>
<organism evidence="2 3">
    <name type="scientific">Helobdella robusta</name>
    <name type="common">Californian leech</name>
    <dbReference type="NCBI Taxonomy" id="6412"/>
    <lineage>
        <taxon>Eukaryota</taxon>
        <taxon>Metazoa</taxon>
        <taxon>Spiralia</taxon>
        <taxon>Lophotrochozoa</taxon>
        <taxon>Annelida</taxon>
        <taxon>Clitellata</taxon>
        <taxon>Hirudinea</taxon>
        <taxon>Rhynchobdellida</taxon>
        <taxon>Glossiphoniidae</taxon>
        <taxon>Helobdella</taxon>
    </lineage>
</organism>
<protein>
    <submittedName>
        <fullName evidence="1 2">Uncharacterized protein</fullName>
    </submittedName>
</protein>
<evidence type="ECO:0000313" key="1">
    <source>
        <dbReference type="EMBL" id="ESN97964.1"/>
    </source>
</evidence>
<dbReference type="KEGG" id="hro:HELRODRAFT_177635"/>
<dbReference type="HOGENOM" id="CLU_1455964_0_0_1"/>
<evidence type="ECO:0000313" key="2">
    <source>
        <dbReference type="EnsemblMetazoa" id="HelroP177635"/>
    </source>
</evidence>
<name>T1FBZ3_HELRO</name>
<dbReference type="GeneID" id="20206342"/>
<gene>
    <name evidence="2" type="primary">20206342</name>
    <name evidence="1" type="ORF">HELRODRAFT_177635</name>
</gene>
<dbReference type="EnsemblMetazoa" id="HelroT177635">
    <property type="protein sequence ID" value="HelroP177635"/>
    <property type="gene ID" value="HelroG177635"/>
</dbReference>